<gene>
    <name evidence="2" type="ORF">MVEN_00034800</name>
</gene>
<proteinExistence type="predicted"/>
<dbReference type="OrthoDB" id="2686689at2759"/>
<dbReference type="PANTHER" id="PTHR46791:SF5">
    <property type="entry name" value="CLR5 DOMAIN-CONTAINING PROTEIN-RELATED"/>
    <property type="match status" value="1"/>
</dbReference>
<dbReference type="InterPro" id="IPR012337">
    <property type="entry name" value="RNaseH-like_sf"/>
</dbReference>
<name>A0A8H6Z6R9_9AGAR</name>
<dbReference type="Gene3D" id="3.30.420.10">
    <property type="entry name" value="Ribonuclease H-like superfamily/Ribonuclease H"/>
    <property type="match status" value="1"/>
</dbReference>
<protein>
    <submittedName>
        <fullName evidence="2">Integrase catalytic domain-containing protein</fullName>
    </submittedName>
</protein>
<dbReference type="EMBL" id="JACAZI010000001">
    <property type="protein sequence ID" value="KAF7371782.1"/>
    <property type="molecule type" value="Genomic_DNA"/>
</dbReference>
<accession>A0A8H6Z6R9</accession>
<keyword evidence="3" id="KW-1185">Reference proteome</keyword>
<dbReference type="AlphaFoldDB" id="A0A8H6Z6R9"/>
<comment type="caution">
    <text evidence="2">The sequence shown here is derived from an EMBL/GenBank/DDBJ whole genome shotgun (WGS) entry which is preliminary data.</text>
</comment>
<evidence type="ECO:0000313" key="2">
    <source>
        <dbReference type="EMBL" id="KAF7371782.1"/>
    </source>
</evidence>
<evidence type="ECO:0000259" key="1">
    <source>
        <dbReference type="Pfam" id="PF24764"/>
    </source>
</evidence>
<dbReference type="SUPFAM" id="SSF53098">
    <property type="entry name" value="Ribonuclease H-like"/>
    <property type="match status" value="1"/>
</dbReference>
<feature type="domain" description="Integrase core" evidence="1">
    <location>
        <begin position="224"/>
        <end position="404"/>
    </location>
</feature>
<reference evidence="2" key="1">
    <citation type="submission" date="2020-05" db="EMBL/GenBank/DDBJ databases">
        <title>Mycena genomes resolve the evolution of fungal bioluminescence.</title>
        <authorList>
            <person name="Tsai I.J."/>
        </authorList>
    </citation>
    <scope>NUCLEOTIDE SEQUENCE</scope>
    <source>
        <strain evidence="2">CCC161011</strain>
    </source>
</reference>
<sequence length="519" mass="58853">MTHQSQPAQDRDPVHSFLIHAGKILSEVQFIIDSIPNIEPFSVERGLRQLHAIHYVLTNMEDEWLAQSEIDDLIEMVLTAVLALEQFQNAPAPPRNIGTVRDVPTGGRPRYIIDLDRAIELHDMGNGWEAVADALGVCRRTLYYHLERAGISPARPVFTNIDDDALDEKVAEIPLKHPFAGGSIVLGHLEAENIHLPIARVQESLRWVDAIGLLRWNGIMKRRVYRVRGANAVWHFDANEKLTPWGFYVHGCINGYSRLLIYLACCNNKRSKTVEDLFLAAVQIFGWPSRTQCDFGKENNGVERQMIAKRGVLHRASLRGRSTQNIRMECNWRDVHKDTLQVFREIFIHLQEVGLLDMDSPIDRVCLYIVFQPCIQASLDETRTSWNLHRMRTENHKSPRAIYEFSREKAIQMNRCYWTGDPGDDLATASHPSYGEDSNAPLPPLDELANDPEAPDYTEFADAAAEREACVFVNDNDEVAEMKAALGDFDHLADDGNWGKDVYCHAVALATAYFSPDEE</sequence>
<evidence type="ECO:0000313" key="3">
    <source>
        <dbReference type="Proteomes" id="UP000620124"/>
    </source>
</evidence>
<dbReference type="GO" id="GO:0003676">
    <property type="term" value="F:nucleic acid binding"/>
    <property type="evidence" value="ECO:0007669"/>
    <property type="project" value="InterPro"/>
</dbReference>
<dbReference type="PANTHER" id="PTHR46791">
    <property type="entry name" value="EXPRESSED PROTEIN"/>
    <property type="match status" value="1"/>
</dbReference>
<dbReference type="Proteomes" id="UP000620124">
    <property type="component" value="Unassembled WGS sequence"/>
</dbReference>
<organism evidence="2 3">
    <name type="scientific">Mycena venus</name>
    <dbReference type="NCBI Taxonomy" id="2733690"/>
    <lineage>
        <taxon>Eukaryota</taxon>
        <taxon>Fungi</taxon>
        <taxon>Dikarya</taxon>
        <taxon>Basidiomycota</taxon>
        <taxon>Agaricomycotina</taxon>
        <taxon>Agaricomycetes</taxon>
        <taxon>Agaricomycetidae</taxon>
        <taxon>Agaricales</taxon>
        <taxon>Marasmiineae</taxon>
        <taxon>Mycenaceae</taxon>
        <taxon>Mycena</taxon>
    </lineage>
</organism>
<dbReference type="InterPro" id="IPR058913">
    <property type="entry name" value="Integrase_dom_put"/>
</dbReference>
<dbReference type="Pfam" id="PF24764">
    <property type="entry name" value="rva_4"/>
    <property type="match status" value="1"/>
</dbReference>
<dbReference type="InterPro" id="IPR036397">
    <property type="entry name" value="RNaseH_sf"/>
</dbReference>